<organism evidence="8 9">
    <name type="scientific">Paraburkholderia bryophila</name>
    <dbReference type="NCBI Taxonomy" id="420952"/>
    <lineage>
        <taxon>Bacteria</taxon>
        <taxon>Pseudomonadati</taxon>
        <taxon>Pseudomonadota</taxon>
        <taxon>Betaproteobacteria</taxon>
        <taxon>Burkholderiales</taxon>
        <taxon>Burkholderiaceae</taxon>
        <taxon>Paraburkholderia</taxon>
    </lineage>
</organism>
<dbReference type="CDD" id="cd07185">
    <property type="entry name" value="OmpA_C-like"/>
    <property type="match status" value="1"/>
</dbReference>
<dbReference type="EMBL" id="QLTK01000002">
    <property type="protein sequence ID" value="RAS37760.1"/>
    <property type="molecule type" value="Genomic_DNA"/>
</dbReference>
<keyword evidence="6" id="KW-0732">Signal</keyword>
<evidence type="ECO:0000313" key="8">
    <source>
        <dbReference type="EMBL" id="RAS37760.1"/>
    </source>
</evidence>
<gene>
    <name evidence="8" type="ORF">BX591_10240</name>
</gene>
<name>A0A329CTN9_9BURK</name>
<proteinExistence type="predicted"/>
<evidence type="ECO:0000313" key="9">
    <source>
        <dbReference type="Proteomes" id="UP000248918"/>
    </source>
</evidence>
<sequence length="241" mass="25771">MNTTLVKYLRAPLLGAFVALLAACTTQSGPTYTLHAVTVPNQKVPVYRVSCDGLLESSNSCVRVAEETCKENGVTLLESIDRVDATVPKADPRELTFLCGKPAVQQPAPQPAAQPVVKQDVQPVAPQRQMVLQGDANFATDSSTLSPTAKASLDRFLSANQGIQLRRVIVTGYTDSTASEAHNLELSRARATTVAQYLRDGGLQAEQFYTQGKGSADPVASNATAEGRAQNRRVEASVRVE</sequence>
<evidence type="ECO:0000256" key="5">
    <source>
        <dbReference type="SAM" id="MobiDB-lite"/>
    </source>
</evidence>
<feature type="compositionally biased region" description="Basic and acidic residues" evidence="5">
    <location>
        <begin position="232"/>
        <end position="241"/>
    </location>
</feature>
<dbReference type="InterPro" id="IPR006665">
    <property type="entry name" value="OmpA-like"/>
</dbReference>
<feature type="region of interest" description="Disordered" evidence="5">
    <location>
        <begin position="212"/>
        <end position="241"/>
    </location>
</feature>
<evidence type="ECO:0000256" key="1">
    <source>
        <dbReference type="ARBA" id="ARBA00004442"/>
    </source>
</evidence>
<dbReference type="InterPro" id="IPR006664">
    <property type="entry name" value="OMP_bac"/>
</dbReference>
<feature type="domain" description="OmpA-like" evidence="7">
    <location>
        <begin position="125"/>
        <end position="241"/>
    </location>
</feature>
<comment type="subcellular location">
    <subcellularLocation>
        <location evidence="1">Cell outer membrane</location>
    </subcellularLocation>
</comment>
<dbReference type="GO" id="GO:0009279">
    <property type="term" value="C:cell outer membrane"/>
    <property type="evidence" value="ECO:0007669"/>
    <property type="project" value="UniProtKB-SubCell"/>
</dbReference>
<dbReference type="PANTHER" id="PTHR30329">
    <property type="entry name" value="STATOR ELEMENT OF FLAGELLAR MOTOR COMPLEX"/>
    <property type="match status" value="1"/>
</dbReference>
<dbReference type="Gene3D" id="3.30.1330.60">
    <property type="entry name" value="OmpA-like domain"/>
    <property type="match status" value="1"/>
</dbReference>
<evidence type="ECO:0000256" key="2">
    <source>
        <dbReference type="ARBA" id="ARBA00023136"/>
    </source>
</evidence>
<dbReference type="InterPro" id="IPR036737">
    <property type="entry name" value="OmpA-like_sf"/>
</dbReference>
<keyword evidence="2 4" id="KW-0472">Membrane</keyword>
<dbReference type="AlphaFoldDB" id="A0A329CTN9"/>
<dbReference type="InterPro" id="IPR050330">
    <property type="entry name" value="Bact_OuterMem_StrucFunc"/>
</dbReference>
<dbReference type="Proteomes" id="UP000248918">
    <property type="component" value="Unassembled WGS sequence"/>
</dbReference>
<dbReference type="PANTHER" id="PTHR30329:SF21">
    <property type="entry name" value="LIPOPROTEIN YIAD-RELATED"/>
    <property type="match status" value="1"/>
</dbReference>
<reference evidence="8 9" key="1">
    <citation type="submission" date="2018-06" db="EMBL/GenBank/DDBJ databases">
        <title>Genomic Encyclopedia of Type Strains, Phase III (KMG-III): the genomes of soil and plant-associated and newly described type strains.</title>
        <authorList>
            <person name="Whitman W."/>
        </authorList>
    </citation>
    <scope>NUCLEOTIDE SEQUENCE [LARGE SCALE GENOMIC DNA]</scope>
    <source>
        <strain evidence="8 9">LMG 23644</strain>
    </source>
</reference>
<feature type="chain" id="PRO_5016441081" evidence="6">
    <location>
        <begin position="23"/>
        <end position="241"/>
    </location>
</feature>
<accession>A0A329CTN9</accession>
<dbReference type="PROSITE" id="PS51257">
    <property type="entry name" value="PROKAR_LIPOPROTEIN"/>
    <property type="match status" value="1"/>
</dbReference>
<evidence type="ECO:0000259" key="7">
    <source>
        <dbReference type="PROSITE" id="PS51123"/>
    </source>
</evidence>
<dbReference type="PRINTS" id="PR01021">
    <property type="entry name" value="OMPADOMAIN"/>
</dbReference>
<dbReference type="Pfam" id="PF00691">
    <property type="entry name" value="OmpA"/>
    <property type="match status" value="1"/>
</dbReference>
<feature type="signal peptide" evidence="6">
    <location>
        <begin position="1"/>
        <end position="22"/>
    </location>
</feature>
<dbReference type="SUPFAM" id="SSF103088">
    <property type="entry name" value="OmpA-like"/>
    <property type="match status" value="1"/>
</dbReference>
<comment type="caution">
    <text evidence="8">The sequence shown here is derived from an EMBL/GenBank/DDBJ whole genome shotgun (WGS) entry which is preliminary data.</text>
</comment>
<evidence type="ECO:0000256" key="4">
    <source>
        <dbReference type="PROSITE-ProRule" id="PRU00473"/>
    </source>
</evidence>
<dbReference type="PROSITE" id="PS51123">
    <property type="entry name" value="OMPA_2"/>
    <property type="match status" value="1"/>
</dbReference>
<evidence type="ECO:0000256" key="6">
    <source>
        <dbReference type="SAM" id="SignalP"/>
    </source>
</evidence>
<protein>
    <submittedName>
        <fullName evidence="8">Outer membrane protein OmpA-like peptidoglycan-associated protein</fullName>
    </submittedName>
</protein>
<keyword evidence="3" id="KW-0998">Cell outer membrane</keyword>
<evidence type="ECO:0000256" key="3">
    <source>
        <dbReference type="ARBA" id="ARBA00023237"/>
    </source>
</evidence>
<dbReference type="OrthoDB" id="9782229at2"/>